<feature type="compositionally biased region" description="Basic and acidic residues" evidence="1">
    <location>
        <begin position="98"/>
        <end position="111"/>
    </location>
</feature>
<name>A0A137ZRR5_9ACTN</name>
<dbReference type="EMBL" id="LSRE01000002">
    <property type="protein sequence ID" value="KXP00874.1"/>
    <property type="molecule type" value="Genomic_DNA"/>
</dbReference>
<dbReference type="RefSeq" id="WP_068743632.1">
    <property type="nucleotide sequence ID" value="NZ_LSRE01000002.1"/>
</dbReference>
<dbReference type="Proteomes" id="UP000070409">
    <property type="component" value="Unassembled WGS sequence"/>
</dbReference>
<comment type="caution">
    <text evidence="2">The sequence shown here is derived from an EMBL/GenBank/DDBJ whole genome shotgun (WGS) entry which is preliminary data.</text>
</comment>
<keyword evidence="3" id="KW-1185">Reference proteome</keyword>
<protein>
    <submittedName>
        <fullName evidence="2">Uncharacterized protein</fullName>
    </submittedName>
</protein>
<feature type="compositionally biased region" description="Basic and acidic residues" evidence="1">
    <location>
        <begin position="120"/>
        <end position="129"/>
    </location>
</feature>
<feature type="region of interest" description="Disordered" evidence="1">
    <location>
        <begin position="86"/>
        <end position="129"/>
    </location>
</feature>
<sequence>MSLPWIRLDTNVFDHPKILSLLELDEDDDTAPGRRALALYFFGLTYTGKHELDGFVPRSALRLIGASRADARNLVEVGLWVADGTAGWSTHGWADRQASTEESKARSERARKAAQTRWAKQRDSKIGEE</sequence>
<gene>
    <name evidence="2" type="ORF">AXK61_12760</name>
</gene>
<evidence type="ECO:0000313" key="2">
    <source>
        <dbReference type="EMBL" id="KXP00874.1"/>
    </source>
</evidence>
<evidence type="ECO:0000256" key="1">
    <source>
        <dbReference type="SAM" id="MobiDB-lite"/>
    </source>
</evidence>
<organism evidence="2 3">
    <name type="scientific">Tsukamurella pseudospumae</name>
    <dbReference type="NCBI Taxonomy" id="239498"/>
    <lineage>
        <taxon>Bacteria</taxon>
        <taxon>Bacillati</taxon>
        <taxon>Actinomycetota</taxon>
        <taxon>Actinomycetes</taxon>
        <taxon>Mycobacteriales</taxon>
        <taxon>Tsukamurellaceae</taxon>
        <taxon>Tsukamurella</taxon>
    </lineage>
</organism>
<evidence type="ECO:0000313" key="3">
    <source>
        <dbReference type="Proteomes" id="UP000070409"/>
    </source>
</evidence>
<proteinExistence type="predicted"/>
<reference evidence="2 3" key="1">
    <citation type="submission" date="2016-02" db="EMBL/GenBank/DDBJ databases">
        <authorList>
            <person name="Teng J.L."/>
            <person name="Tang Y."/>
            <person name="Huang Y."/>
            <person name="Guo F."/>
            <person name="Wei W."/>
            <person name="Chen J.H."/>
            <person name="Wong S.Y."/>
            <person name="Lau S.K."/>
            <person name="Woo P.C."/>
        </authorList>
    </citation>
    <scope>NUCLEOTIDE SEQUENCE [LARGE SCALE GENOMIC DNA]</scope>
    <source>
        <strain evidence="2 3">JCM 13375</strain>
    </source>
</reference>
<accession>A0A137ZRR5</accession>